<keyword evidence="6" id="KW-0687">Ribonucleoprotein</keyword>
<evidence type="ECO:0000256" key="2">
    <source>
        <dbReference type="ARBA" id="ARBA00010972"/>
    </source>
</evidence>
<dbReference type="GO" id="GO:0003735">
    <property type="term" value="F:structural constituent of ribosome"/>
    <property type="evidence" value="ECO:0007669"/>
    <property type="project" value="InterPro"/>
</dbReference>
<evidence type="ECO:0000313" key="9">
    <source>
        <dbReference type="EnsemblMetazoa" id="SMAR014130-PA"/>
    </source>
</evidence>
<comment type="subcellular location">
    <subcellularLocation>
        <location evidence="1">Mitochondrion</location>
    </subcellularLocation>
</comment>
<dbReference type="InterPro" id="IPR019373">
    <property type="entry name" value="Ribosomal_mL51"/>
</dbReference>
<organism evidence="9 10">
    <name type="scientific">Strigamia maritima</name>
    <name type="common">European centipede</name>
    <name type="synonym">Geophilus maritimus</name>
    <dbReference type="NCBI Taxonomy" id="126957"/>
    <lineage>
        <taxon>Eukaryota</taxon>
        <taxon>Metazoa</taxon>
        <taxon>Ecdysozoa</taxon>
        <taxon>Arthropoda</taxon>
        <taxon>Myriapoda</taxon>
        <taxon>Chilopoda</taxon>
        <taxon>Pleurostigmophora</taxon>
        <taxon>Geophilomorpha</taxon>
        <taxon>Linotaeniidae</taxon>
        <taxon>Strigamia</taxon>
    </lineage>
</organism>
<name>T1JJV0_STRMM</name>
<evidence type="ECO:0000256" key="3">
    <source>
        <dbReference type="ARBA" id="ARBA00022946"/>
    </source>
</evidence>
<evidence type="ECO:0000313" key="10">
    <source>
        <dbReference type="Proteomes" id="UP000014500"/>
    </source>
</evidence>
<evidence type="ECO:0000256" key="7">
    <source>
        <dbReference type="ARBA" id="ARBA00035182"/>
    </source>
</evidence>
<dbReference type="PANTHER" id="PTHR13409:SF0">
    <property type="entry name" value="LARGE RIBOSOMAL SUBUNIT PROTEIN ML51"/>
    <property type="match status" value="1"/>
</dbReference>
<dbReference type="OMA" id="RPKNAWS"/>
<dbReference type="PANTHER" id="PTHR13409">
    <property type="entry name" value="MITOCHONDRIAL 39S RIBOSOMAL PROTEIN L51"/>
    <property type="match status" value="1"/>
</dbReference>
<dbReference type="PhylomeDB" id="T1JJV0"/>
<dbReference type="STRING" id="126957.T1JJV0"/>
<evidence type="ECO:0000256" key="4">
    <source>
        <dbReference type="ARBA" id="ARBA00022980"/>
    </source>
</evidence>
<evidence type="ECO:0000256" key="5">
    <source>
        <dbReference type="ARBA" id="ARBA00023128"/>
    </source>
</evidence>
<keyword evidence="4" id="KW-0689">Ribosomal protein</keyword>
<dbReference type="EMBL" id="JH430738">
    <property type="status" value="NOT_ANNOTATED_CDS"/>
    <property type="molecule type" value="Genomic_DNA"/>
</dbReference>
<sequence>MIALRWIKASFNILKTQSPITTIVRNFDKKPYVRRWGYEDKILGPSLLPRSEKFKPVNQLPNYRPKNRWSQKRALFGQNDYIDILGNGHLHPVQLHDEVPRWLKGYRSNEFGVLNRRLKFLGDYYEEFKPEKYRKMKKRSWHLYRYLNLKTDSAR</sequence>
<keyword evidence="3" id="KW-0809">Transit peptide</keyword>
<reference evidence="9" key="2">
    <citation type="submission" date="2015-02" db="UniProtKB">
        <authorList>
            <consortium name="EnsemblMetazoa"/>
        </authorList>
    </citation>
    <scope>IDENTIFICATION</scope>
</reference>
<accession>T1JJV0</accession>
<keyword evidence="10" id="KW-1185">Reference proteome</keyword>
<evidence type="ECO:0000256" key="6">
    <source>
        <dbReference type="ARBA" id="ARBA00023274"/>
    </source>
</evidence>
<dbReference type="EnsemblMetazoa" id="SMAR014130-RA">
    <property type="protein sequence ID" value="SMAR014130-PA"/>
    <property type="gene ID" value="SMAR014130"/>
</dbReference>
<dbReference type="GO" id="GO:0005762">
    <property type="term" value="C:mitochondrial large ribosomal subunit"/>
    <property type="evidence" value="ECO:0007669"/>
    <property type="project" value="TreeGrafter"/>
</dbReference>
<keyword evidence="5" id="KW-0496">Mitochondrion</keyword>
<dbReference type="Pfam" id="PF10244">
    <property type="entry name" value="MRP-L51"/>
    <property type="match status" value="1"/>
</dbReference>
<dbReference type="eggNOG" id="KOG4045">
    <property type="taxonomic scope" value="Eukaryota"/>
</dbReference>
<proteinExistence type="inferred from homology"/>
<evidence type="ECO:0000256" key="8">
    <source>
        <dbReference type="ARBA" id="ARBA00035419"/>
    </source>
</evidence>
<comment type="similarity">
    <text evidence="2">Belongs to the mitochondrion-specific ribosomal protein mL51 family.</text>
</comment>
<dbReference type="GO" id="GO:0006412">
    <property type="term" value="P:translation"/>
    <property type="evidence" value="ECO:0007669"/>
    <property type="project" value="TreeGrafter"/>
</dbReference>
<dbReference type="HOGENOM" id="CLU_116884_0_0_1"/>
<dbReference type="Proteomes" id="UP000014500">
    <property type="component" value="Unassembled WGS sequence"/>
</dbReference>
<reference evidence="10" key="1">
    <citation type="submission" date="2011-05" db="EMBL/GenBank/DDBJ databases">
        <authorList>
            <person name="Richards S.R."/>
            <person name="Qu J."/>
            <person name="Jiang H."/>
            <person name="Jhangiani S.N."/>
            <person name="Agravi P."/>
            <person name="Goodspeed R."/>
            <person name="Gross S."/>
            <person name="Mandapat C."/>
            <person name="Jackson L."/>
            <person name="Mathew T."/>
            <person name="Pu L."/>
            <person name="Thornton R."/>
            <person name="Saada N."/>
            <person name="Wilczek-Boney K.B."/>
            <person name="Lee S."/>
            <person name="Kovar C."/>
            <person name="Wu Y."/>
            <person name="Scherer S.E."/>
            <person name="Worley K.C."/>
            <person name="Muzny D.M."/>
            <person name="Gibbs R."/>
        </authorList>
    </citation>
    <scope>NUCLEOTIDE SEQUENCE</scope>
    <source>
        <strain evidence="10">Brora</strain>
    </source>
</reference>
<protein>
    <recommendedName>
        <fullName evidence="7">Large ribosomal subunit protein mL51</fullName>
    </recommendedName>
    <alternativeName>
        <fullName evidence="8">39S ribosomal protein L51, mitochondrial</fullName>
    </alternativeName>
</protein>
<evidence type="ECO:0000256" key="1">
    <source>
        <dbReference type="ARBA" id="ARBA00004173"/>
    </source>
</evidence>
<dbReference type="AlphaFoldDB" id="T1JJV0"/>